<dbReference type="PROSITE" id="PS50097">
    <property type="entry name" value="BTB"/>
    <property type="match status" value="1"/>
</dbReference>
<proteinExistence type="predicted"/>
<evidence type="ECO:0000256" key="2">
    <source>
        <dbReference type="SAM" id="MobiDB-lite"/>
    </source>
</evidence>
<dbReference type="PANTHER" id="PTHR47369">
    <property type="entry name" value="BTB/POZ DOMAIN-CONTAINING PROTEIN"/>
    <property type="match status" value="1"/>
</dbReference>
<reference evidence="4 5" key="1">
    <citation type="journal article" date="2024" name="Plant J.">
        <title>Genome sequences and population genomics reveal climatic adaptation and genomic divergence between two closely related sweetgum species.</title>
        <authorList>
            <person name="Xu W.Q."/>
            <person name="Ren C.Q."/>
            <person name="Zhang X.Y."/>
            <person name="Comes H.P."/>
            <person name="Liu X.H."/>
            <person name="Li Y.G."/>
            <person name="Kettle C.J."/>
            <person name="Jalonen R."/>
            <person name="Gaisberger H."/>
            <person name="Ma Y.Z."/>
            <person name="Qiu Y.X."/>
        </authorList>
    </citation>
    <scope>NUCLEOTIDE SEQUENCE [LARGE SCALE GENOMIC DNA]</scope>
    <source>
        <strain evidence="4">Hangzhou</strain>
    </source>
</reference>
<evidence type="ECO:0000256" key="1">
    <source>
        <dbReference type="ARBA" id="ARBA00004906"/>
    </source>
</evidence>
<gene>
    <name evidence="4" type="ORF">L1049_016769</name>
</gene>
<feature type="compositionally biased region" description="Polar residues" evidence="2">
    <location>
        <begin position="324"/>
        <end position="336"/>
    </location>
</feature>
<feature type="domain" description="BTB" evidence="3">
    <location>
        <begin position="59"/>
        <end position="129"/>
    </location>
</feature>
<organism evidence="4 5">
    <name type="scientific">Liquidambar formosana</name>
    <name type="common">Formosan gum</name>
    <dbReference type="NCBI Taxonomy" id="63359"/>
    <lineage>
        <taxon>Eukaryota</taxon>
        <taxon>Viridiplantae</taxon>
        <taxon>Streptophyta</taxon>
        <taxon>Embryophyta</taxon>
        <taxon>Tracheophyta</taxon>
        <taxon>Spermatophyta</taxon>
        <taxon>Magnoliopsida</taxon>
        <taxon>eudicotyledons</taxon>
        <taxon>Gunneridae</taxon>
        <taxon>Pentapetalae</taxon>
        <taxon>Saxifragales</taxon>
        <taxon>Altingiaceae</taxon>
        <taxon>Liquidambar</taxon>
    </lineage>
</organism>
<dbReference type="Gene3D" id="3.30.710.10">
    <property type="entry name" value="Potassium Channel Kv1.1, Chain A"/>
    <property type="match status" value="1"/>
</dbReference>
<dbReference type="SUPFAM" id="SSF54695">
    <property type="entry name" value="POZ domain"/>
    <property type="match status" value="1"/>
</dbReference>
<dbReference type="SMART" id="SM00225">
    <property type="entry name" value="BTB"/>
    <property type="match status" value="1"/>
</dbReference>
<evidence type="ECO:0000313" key="4">
    <source>
        <dbReference type="EMBL" id="KAK9288318.1"/>
    </source>
</evidence>
<dbReference type="InterPro" id="IPR000210">
    <property type="entry name" value="BTB/POZ_dom"/>
</dbReference>
<protein>
    <recommendedName>
        <fullName evidence="3">BTB domain-containing protein</fullName>
    </recommendedName>
</protein>
<keyword evidence="5" id="KW-1185">Reference proteome</keyword>
<dbReference type="AlphaFoldDB" id="A0AAP0RZW4"/>
<evidence type="ECO:0000313" key="5">
    <source>
        <dbReference type="Proteomes" id="UP001415857"/>
    </source>
</evidence>
<feature type="region of interest" description="Disordered" evidence="2">
    <location>
        <begin position="324"/>
        <end position="354"/>
    </location>
</feature>
<dbReference type="Proteomes" id="UP001415857">
    <property type="component" value="Unassembled WGS sequence"/>
</dbReference>
<dbReference type="EMBL" id="JBBPBK010000003">
    <property type="protein sequence ID" value="KAK9288318.1"/>
    <property type="molecule type" value="Genomic_DNA"/>
</dbReference>
<comment type="pathway">
    <text evidence="1">Protein modification; protein ubiquitination.</text>
</comment>
<feature type="region of interest" description="Disordered" evidence="2">
    <location>
        <begin position="627"/>
        <end position="654"/>
    </location>
</feature>
<feature type="compositionally biased region" description="Basic and acidic residues" evidence="2">
    <location>
        <begin position="637"/>
        <end position="647"/>
    </location>
</feature>
<feature type="region of interest" description="Disordered" evidence="2">
    <location>
        <begin position="1"/>
        <end position="32"/>
    </location>
</feature>
<evidence type="ECO:0000259" key="3">
    <source>
        <dbReference type="PROSITE" id="PS50097"/>
    </source>
</evidence>
<dbReference type="InterPro" id="IPR011333">
    <property type="entry name" value="SKP1/BTB/POZ_sf"/>
</dbReference>
<dbReference type="Pfam" id="PF00651">
    <property type="entry name" value="BTB"/>
    <property type="match status" value="1"/>
</dbReference>
<dbReference type="PANTHER" id="PTHR47369:SF1">
    <property type="entry name" value="BTB_POZ DOMAIN-CONTAINING PROTEIN"/>
    <property type="match status" value="1"/>
</dbReference>
<name>A0AAP0RZW4_LIQFO</name>
<comment type="caution">
    <text evidence="4">The sequence shown here is derived from an EMBL/GenBank/DDBJ whole genome shotgun (WGS) entry which is preliminary data.</text>
</comment>
<accession>A0AAP0RZW4</accession>
<sequence>MEPQYPNQRPYGNPMKMTIQPSPHSDNDRSSGELRALDCNLTSLCDHIQMEGFNSGSFSDIVVHAMGSTYRLHRLILSRSSYFRNMLHGPWKEANAPVVTLHVDDNNVNGESMAMALAYLYGHHPKLNDNNAFRVLAAASFLDLQDLCAICTDFIISELWTSNFLSYQVFAESQDYGIHGERVRNACWGYLCQSGSMELKEVLPKLSSQTLHALLTSDELWVPSEEKRFELALYTLLAKAAFCKVEHPEQESSSCEMGVGTHSDSPKVKGKNVINSSTNSRLESELGCMNLKDDLEGHNTAHNILVELADSVVDFQTGVFDSKQQVQQAPCTQPNSDPRYAPSMGRPSSLTNSFSDTDGIQSSCSYVQMPIGVGASGLGGNGMPMEGPSEEASCYHLNNDSWLARDQSRHCSSMNTSCDGMMPNEWGRCNMPPLSWGGRVVGRRQVKGYAKGNIGVRGEEYEAFINIFEGGSLLYCNMSFEALLNVRKHLEELGFPCKAVNDGLWLQMLLIQRLQEIVADTCKKCCLTSMACACRQPFGFSHGVATTSYYMQEHDQNNHPGNMGNVYVTESAQGEGNGLFRPVRVHVRGPIDGLAGIGRGTTFVPAGTWPPTRFVFSRVPFGMGNRNCQQSVANDDSEARTDHHGDPSGDGLTALVGLSQGGSNVANIHGEQTERGYEMDLQSRLAAASAAGSSSTGTPVQMLESPEHSIGIEWENADSSAISLDMKTPLSHFPPFRFGVEFEDVHRLSDGQVKHSPDVFYAGSLWKVSVQAFNDEDPQGRRTLGLFLHRRKAEITDSLRKVHMYVDSREKVTARYQLICPSKREVMVFGSFKQTGTLLPKAPKGWGWRTALLFDELGDLLQNGALRVAAVVQLV</sequence>
<feature type="region of interest" description="Disordered" evidence="2">
    <location>
        <begin position="253"/>
        <end position="274"/>
    </location>
</feature>